<sequence>MSKTKQKNWDDVEQRIRTLAVTANHELQVWTGVAQDLRLLDTSSTLRNITLNQQVSKYLWKVIQDPASKASLAIIQVNVPDLELREALNYRRCNDVCGQVRWMQSSRSKKSLLRVMW</sequence>
<accession>A0ACC0KXA9</accession>
<gene>
    <name evidence="1" type="ORF">MSG28_009237</name>
</gene>
<evidence type="ECO:0000313" key="2">
    <source>
        <dbReference type="Proteomes" id="UP001064048"/>
    </source>
</evidence>
<protein>
    <submittedName>
        <fullName evidence="1">Uncharacterized protein</fullName>
    </submittedName>
</protein>
<dbReference type="EMBL" id="CM046115">
    <property type="protein sequence ID" value="KAI8440940.1"/>
    <property type="molecule type" value="Genomic_DNA"/>
</dbReference>
<proteinExistence type="predicted"/>
<organism evidence="1 2">
    <name type="scientific">Choristoneura fumiferana</name>
    <name type="common">Spruce budworm moth</name>
    <name type="synonym">Archips fumiferana</name>
    <dbReference type="NCBI Taxonomy" id="7141"/>
    <lineage>
        <taxon>Eukaryota</taxon>
        <taxon>Metazoa</taxon>
        <taxon>Ecdysozoa</taxon>
        <taxon>Arthropoda</taxon>
        <taxon>Hexapoda</taxon>
        <taxon>Insecta</taxon>
        <taxon>Pterygota</taxon>
        <taxon>Neoptera</taxon>
        <taxon>Endopterygota</taxon>
        <taxon>Lepidoptera</taxon>
        <taxon>Glossata</taxon>
        <taxon>Ditrysia</taxon>
        <taxon>Tortricoidea</taxon>
        <taxon>Tortricidae</taxon>
        <taxon>Tortricinae</taxon>
        <taxon>Choristoneura</taxon>
    </lineage>
</organism>
<name>A0ACC0KXA9_CHOFU</name>
<evidence type="ECO:0000313" key="1">
    <source>
        <dbReference type="EMBL" id="KAI8440940.1"/>
    </source>
</evidence>
<reference evidence="1 2" key="1">
    <citation type="journal article" date="2022" name="Genome Biol. Evol.">
        <title>The Spruce Budworm Genome: Reconstructing the Evolutionary History of Antifreeze Proteins.</title>
        <authorList>
            <person name="Beliveau C."/>
            <person name="Gagne P."/>
            <person name="Picq S."/>
            <person name="Vernygora O."/>
            <person name="Keeling C.I."/>
            <person name="Pinkney K."/>
            <person name="Doucet D."/>
            <person name="Wen F."/>
            <person name="Johnston J.S."/>
            <person name="Maaroufi H."/>
            <person name="Boyle B."/>
            <person name="Laroche J."/>
            <person name="Dewar K."/>
            <person name="Juretic N."/>
            <person name="Blackburn G."/>
            <person name="Nisole A."/>
            <person name="Brunet B."/>
            <person name="Brandao M."/>
            <person name="Lumley L."/>
            <person name="Duan J."/>
            <person name="Quan G."/>
            <person name="Lucarotti C.J."/>
            <person name="Roe A.D."/>
            <person name="Sperling F.A.H."/>
            <person name="Levesque R.C."/>
            <person name="Cusson M."/>
        </authorList>
    </citation>
    <scope>NUCLEOTIDE SEQUENCE [LARGE SCALE GENOMIC DNA]</scope>
    <source>
        <strain evidence="1">Glfc:IPQL:Cfum</strain>
    </source>
</reference>
<keyword evidence="2" id="KW-1185">Reference proteome</keyword>
<comment type="caution">
    <text evidence="1">The sequence shown here is derived from an EMBL/GenBank/DDBJ whole genome shotgun (WGS) entry which is preliminary data.</text>
</comment>
<dbReference type="Proteomes" id="UP001064048">
    <property type="component" value="Chromosome 15"/>
</dbReference>